<evidence type="ECO:0000259" key="2">
    <source>
        <dbReference type="Pfam" id="PF25842"/>
    </source>
</evidence>
<evidence type="ECO:0000313" key="4">
    <source>
        <dbReference type="Proteomes" id="UP001597493"/>
    </source>
</evidence>
<dbReference type="InterPro" id="IPR058653">
    <property type="entry name" value="NfeD2_TM"/>
</dbReference>
<evidence type="ECO:0000313" key="3">
    <source>
        <dbReference type="EMBL" id="MFD2661078.1"/>
    </source>
</evidence>
<keyword evidence="1" id="KW-0812">Transmembrane</keyword>
<evidence type="ECO:0000256" key="1">
    <source>
        <dbReference type="SAM" id="Phobius"/>
    </source>
</evidence>
<accession>A0ABW5QX44</accession>
<comment type="caution">
    <text evidence="3">The sequence shown here is derived from an EMBL/GenBank/DDBJ whole genome shotgun (WGS) entry which is preliminary data.</text>
</comment>
<keyword evidence="1" id="KW-1133">Transmembrane helix</keyword>
<dbReference type="RefSeq" id="WP_379273406.1">
    <property type="nucleotide sequence ID" value="NZ_JBHUMY010000012.1"/>
</dbReference>
<dbReference type="InterPro" id="IPR012340">
    <property type="entry name" value="NA-bd_OB-fold"/>
</dbReference>
<reference evidence="4" key="1">
    <citation type="journal article" date="2019" name="Int. J. Syst. Evol. Microbiol.">
        <title>The Global Catalogue of Microorganisms (GCM) 10K type strain sequencing project: providing services to taxonomists for standard genome sequencing and annotation.</title>
        <authorList>
            <consortium name="The Broad Institute Genomics Platform"/>
            <consortium name="The Broad Institute Genome Sequencing Center for Infectious Disease"/>
            <person name="Wu L."/>
            <person name="Ma J."/>
        </authorList>
    </citation>
    <scope>NUCLEOTIDE SEQUENCE [LARGE SCALE GENOMIC DNA]</scope>
    <source>
        <strain evidence="4">TISTR 1827</strain>
    </source>
</reference>
<feature type="transmembrane region" description="Helical" evidence="1">
    <location>
        <begin position="76"/>
        <end position="94"/>
    </location>
</feature>
<dbReference type="Gene3D" id="2.40.50.140">
    <property type="entry name" value="Nucleic acid-binding proteins"/>
    <property type="match status" value="1"/>
</dbReference>
<keyword evidence="4" id="KW-1185">Reference proteome</keyword>
<proteinExistence type="predicted"/>
<keyword evidence="3" id="KW-0645">Protease</keyword>
<dbReference type="Proteomes" id="UP001597493">
    <property type="component" value="Unassembled WGS sequence"/>
</dbReference>
<feature type="transmembrane region" description="Helical" evidence="1">
    <location>
        <begin position="47"/>
        <end position="64"/>
    </location>
</feature>
<protein>
    <submittedName>
        <fullName evidence="3">Protease</fullName>
    </submittedName>
</protein>
<keyword evidence="1" id="KW-0472">Membrane</keyword>
<dbReference type="GO" id="GO:0006508">
    <property type="term" value="P:proteolysis"/>
    <property type="evidence" value="ECO:0007669"/>
    <property type="project" value="UniProtKB-KW"/>
</dbReference>
<feature type="domain" description="Membrane protein NfeD2 N-terminal transmembrane" evidence="2">
    <location>
        <begin position="1"/>
        <end position="103"/>
    </location>
</feature>
<keyword evidence="3" id="KW-0378">Hydrolase</keyword>
<gene>
    <name evidence="3" type="ORF">ACFSW5_12530</name>
</gene>
<sequence>MEGLFWGCLAGGILFAVVTVILGDLISNALDGALDFLSLDGFPWLDPMTIVGTITIFGGAGLLLTEYTGLSGGTAALLALLVGLVAGGGVYFLYVRPMRNSENSTAYSVNDFTGALAEVITPIPAKGYGEVLVRAGAGVTNQIAGSFDGRPIPGGSRVVVVEVRDRTLYVSEMEQL</sequence>
<dbReference type="Pfam" id="PF25842">
    <property type="entry name" value="NfeD_TM"/>
    <property type="match status" value="1"/>
</dbReference>
<dbReference type="GO" id="GO:0008233">
    <property type="term" value="F:peptidase activity"/>
    <property type="evidence" value="ECO:0007669"/>
    <property type="project" value="UniProtKB-KW"/>
</dbReference>
<name>A0ABW5QX44_9BACL</name>
<dbReference type="EMBL" id="JBHUMY010000012">
    <property type="protein sequence ID" value="MFD2661078.1"/>
    <property type="molecule type" value="Genomic_DNA"/>
</dbReference>
<organism evidence="3 4">
    <name type="scientific">Paenibacillus thailandensis</name>
    <dbReference type="NCBI Taxonomy" id="393250"/>
    <lineage>
        <taxon>Bacteria</taxon>
        <taxon>Bacillati</taxon>
        <taxon>Bacillota</taxon>
        <taxon>Bacilli</taxon>
        <taxon>Bacillales</taxon>
        <taxon>Paenibacillaceae</taxon>
        <taxon>Paenibacillus</taxon>
    </lineage>
</organism>